<sequence>MTKQMVYRLMIYLSGLLILALGLTLNTKAGLGVSAIISVSYCISLVLQLNFGDVTLGLYVVFVIIEMILHGIALKKQKSLKKTLVMDVLQIPLSIVFTRLLNLYGVFLPDQAMWLRLGVLLIAILLTGIGAAMSLNMRLIPNPGDGIVQAIADTFHKSVGFSKNMFDLVNITIAIVIGLSVVGELSGVGIGTVLAVIGVGRSIALFNHLTLHRLNELDGLNAAS</sequence>
<protein>
    <recommendedName>
        <fullName evidence="4">Integral membrane protein</fullName>
    </recommendedName>
</protein>
<proteinExistence type="predicted"/>
<feature type="transmembrane region" description="Helical" evidence="1">
    <location>
        <begin position="6"/>
        <end position="24"/>
    </location>
</feature>
<comment type="caution">
    <text evidence="2">The sequence shown here is derived from an EMBL/GenBank/DDBJ whole genome shotgun (WGS) entry which is preliminary data.</text>
</comment>
<gene>
    <name evidence="2" type="ORF">IAD15_08065</name>
</gene>
<keyword evidence="1" id="KW-0472">Membrane</keyword>
<feature type="transmembrane region" description="Helical" evidence="1">
    <location>
        <begin position="31"/>
        <end position="50"/>
    </location>
</feature>
<evidence type="ECO:0008006" key="4">
    <source>
        <dbReference type="Google" id="ProtNLM"/>
    </source>
</evidence>
<evidence type="ECO:0000313" key="2">
    <source>
        <dbReference type="EMBL" id="HIU14008.1"/>
    </source>
</evidence>
<dbReference type="EMBL" id="DVMJ01000066">
    <property type="protein sequence ID" value="HIU14008.1"/>
    <property type="molecule type" value="Genomic_DNA"/>
</dbReference>
<keyword evidence="1" id="KW-1133">Transmembrane helix</keyword>
<feature type="transmembrane region" description="Helical" evidence="1">
    <location>
        <begin position="86"/>
        <end position="107"/>
    </location>
</feature>
<accession>A0A9D1KZW8</accession>
<dbReference type="AlphaFoldDB" id="A0A9D1KZW8"/>
<dbReference type="PANTHER" id="PTHR40078">
    <property type="entry name" value="INTEGRAL MEMBRANE PROTEIN-RELATED"/>
    <property type="match status" value="1"/>
</dbReference>
<reference evidence="2" key="2">
    <citation type="journal article" date="2021" name="PeerJ">
        <title>Extensive microbial diversity within the chicken gut microbiome revealed by metagenomics and culture.</title>
        <authorList>
            <person name="Gilroy R."/>
            <person name="Ravi A."/>
            <person name="Getino M."/>
            <person name="Pursley I."/>
            <person name="Horton D.L."/>
            <person name="Alikhan N.F."/>
            <person name="Baker D."/>
            <person name="Gharbi K."/>
            <person name="Hall N."/>
            <person name="Watson M."/>
            <person name="Adriaenssens E.M."/>
            <person name="Foster-Nyarko E."/>
            <person name="Jarju S."/>
            <person name="Secka A."/>
            <person name="Antonio M."/>
            <person name="Oren A."/>
            <person name="Chaudhuri R.R."/>
            <person name="La Ragione R."/>
            <person name="Hildebrand F."/>
            <person name="Pallen M.J."/>
        </authorList>
    </citation>
    <scope>NUCLEOTIDE SEQUENCE</scope>
    <source>
        <strain evidence="2">CHK195-11698</strain>
    </source>
</reference>
<dbReference type="Pfam" id="PF19700">
    <property type="entry name" value="DUF6198"/>
    <property type="match status" value="1"/>
</dbReference>
<dbReference type="InterPro" id="IPR038750">
    <property type="entry name" value="YczE/YyaS-like"/>
</dbReference>
<reference evidence="2" key="1">
    <citation type="submission" date="2020-10" db="EMBL/GenBank/DDBJ databases">
        <authorList>
            <person name="Gilroy R."/>
        </authorList>
    </citation>
    <scope>NUCLEOTIDE SEQUENCE</scope>
    <source>
        <strain evidence="2">CHK195-11698</strain>
    </source>
</reference>
<dbReference type="PANTHER" id="PTHR40078:SF1">
    <property type="entry name" value="INTEGRAL MEMBRANE PROTEIN"/>
    <property type="match status" value="1"/>
</dbReference>
<name>A0A9D1KZW8_9FIRM</name>
<keyword evidence="1" id="KW-0812">Transmembrane</keyword>
<evidence type="ECO:0000256" key="1">
    <source>
        <dbReference type="SAM" id="Phobius"/>
    </source>
</evidence>
<dbReference type="Proteomes" id="UP000824175">
    <property type="component" value="Unassembled WGS sequence"/>
</dbReference>
<feature type="transmembrane region" description="Helical" evidence="1">
    <location>
        <begin position="56"/>
        <end position="74"/>
    </location>
</feature>
<evidence type="ECO:0000313" key="3">
    <source>
        <dbReference type="Proteomes" id="UP000824175"/>
    </source>
</evidence>
<organism evidence="2 3">
    <name type="scientific">Candidatus Fimiplasma intestinipullorum</name>
    <dbReference type="NCBI Taxonomy" id="2840825"/>
    <lineage>
        <taxon>Bacteria</taxon>
        <taxon>Bacillati</taxon>
        <taxon>Bacillota</taxon>
        <taxon>Clostridia</taxon>
        <taxon>Eubacteriales</taxon>
        <taxon>Candidatus Fimiplasma</taxon>
    </lineage>
</organism>
<feature type="transmembrane region" description="Helical" evidence="1">
    <location>
        <begin position="113"/>
        <end position="135"/>
    </location>
</feature>